<evidence type="ECO:0000313" key="2">
    <source>
        <dbReference type="EMBL" id="GFN97943.1"/>
    </source>
</evidence>
<proteinExistence type="predicted"/>
<keyword evidence="2" id="KW-0378">Hydrolase</keyword>
<dbReference type="EMBL" id="BLXT01002826">
    <property type="protein sequence ID" value="GFN97943.1"/>
    <property type="molecule type" value="Genomic_DNA"/>
</dbReference>
<evidence type="ECO:0000313" key="3">
    <source>
        <dbReference type="Proteomes" id="UP000735302"/>
    </source>
</evidence>
<keyword evidence="2" id="KW-0255">Endonuclease</keyword>
<name>A0AAV3ZVL5_9GAST</name>
<dbReference type="Proteomes" id="UP000735302">
    <property type="component" value="Unassembled WGS sequence"/>
</dbReference>
<evidence type="ECO:0000256" key="1">
    <source>
        <dbReference type="SAM" id="MobiDB-lite"/>
    </source>
</evidence>
<reference evidence="2 3" key="1">
    <citation type="journal article" date="2021" name="Elife">
        <title>Chloroplast acquisition without the gene transfer in kleptoplastic sea slugs, Plakobranchus ocellatus.</title>
        <authorList>
            <person name="Maeda T."/>
            <person name="Takahashi S."/>
            <person name="Yoshida T."/>
            <person name="Shimamura S."/>
            <person name="Takaki Y."/>
            <person name="Nagai Y."/>
            <person name="Toyoda A."/>
            <person name="Suzuki Y."/>
            <person name="Arimoto A."/>
            <person name="Ishii H."/>
            <person name="Satoh N."/>
            <person name="Nishiyama T."/>
            <person name="Hasebe M."/>
            <person name="Maruyama T."/>
            <person name="Minagawa J."/>
            <person name="Obokata J."/>
            <person name="Shigenobu S."/>
        </authorList>
    </citation>
    <scope>NUCLEOTIDE SEQUENCE [LARGE SCALE GENOMIC DNA]</scope>
</reference>
<comment type="caution">
    <text evidence="2">The sequence shown here is derived from an EMBL/GenBank/DDBJ whole genome shotgun (WGS) entry which is preliminary data.</text>
</comment>
<gene>
    <name evidence="2" type="ORF">PoB_002444900</name>
</gene>
<keyword evidence="2" id="KW-0540">Nuclease</keyword>
<dbReference type="AlphaFoldDB" id="A0AAV3ZVL5"/>
<protein>
    <submittedName>
        <fullName evidence="2">Endonuclease-reverse transcriptase</fullName>
    </submittedName>
</protein>
<organism evidence="2 3">
    <name type="scientific">Plakobranchus ocellatus</name>
    <dbReference type="NCBI Taxonomy" id="259542"/>
    <lineage>
        <taxon>Eukaryota</taxon>
        <taxon>Metazoa</taxon>
        <taxon>Spiralia</taxon>
        <taxon>Lophotrochozoa</taxon>
        <taxon>Mollusca</taxon>
        <taxon>Gastropoda</taxon>
        <taxon>Heterobranchia</taxon>
        <taxon>Euthyneura</taxon>
        <taxon>Panpulmonata</taxon>
        <taxon>Sacoglossa</taxon>
        <taxon>Placobranchoidea</taxon>
        <taxon>Plakobranchidae</taxon>
        <taxon>Plakobranchus</taxon>
    </lineage>
</organism>
<accession>A0AAV3ZVL5</accession>
<sequence length="244" mass="27137">MRMKTTQIIIPDRSTPGPRTASSIGRIHQDGGGNYATGGSNKTIRARNKIVIDPNVLKVHPSSNNARHSNLRAEIIEAVSSLKPGKSAGIDNITGEMVQAGGEATVDMLFLICNKIWQTGVWPKPWTQSLQLNQCHRELVQRGNKCSLCINNIGDWFRTTVGVRQGCLLSPTLFNIFLERIMTDALENHRGTVGIGGRPITNLQFADDIDGLAGNELNWPAWWNNLTKPHPTFAWRLVLRKRRL</sequence>
<feature type="region of interest" description="Disordered" evidence="1">
    <location>
        <begin position="1"/>
        <end position="40"/>
    </location>
</feature>
<keyword evidence="3" id="KW-1185">Reference proteome</keyword>
<dbReference type="GO" id="GO:0004519">
    <property type="term" value="F:endonuclease activity"/>
    <property type="evidence" value="ECO:0007669"/>
    <property type="project" value="UniProtKB-KW"/>
</dbReference>
<dbReference type="PANTHER" id="PTHR19446">
    <property type="entry name" value="REVERSE TRANSCRIPTASES"/>
    <property type="match status" value="1"/>
</dbReference>